<dbReference type="Pfam" id="PF00873">
    <property type="entry name" value="ACR_tran"/>
    <property type="match status" value="1"/>
</dbReference>
<reference evidence="1 2" key="1">
    <citation type="journal article" date="2013" name="PLoS Pathog.">
        <title>Genomic analysis of the Kiwifruit pathogen Pseudomonas syringae pv. actinidiae provides insight into the origins of an emergent plant disease.</title>
        <authorList>
            <person name="McCann H.C."/>
            <person name="Rikkerink E.H."/>
            <person name="Bertels F."/>
            <person name="Fiers M."/>
            <person name="Lu A."/>
            <person name="Rees-George J."/>
            <person name="Andersen M.T."/>
            <person name="Gleave A.P."/>
            <person name="Haubold B."/>
            <person name="Wohlers M.W."/>
            <person name="Guttman D.S."/>
            <person name="Wang P.W."/>
            <person name="Straub C."/>
            <person name="Vanneste J.L."/>
            <person name="Rainey P.B."/>
            <person name="Templeton M.D."/>
        </authorList>
    </citation>
    <scope>NUCLEOTIDE SEQUENCE [LARGE SCALE GENOMIC DNA]</scope>
    <source>
        <strain evidence="1 2">ICMP 18807</strain>
    </source>
</reference>
<dbReference type="SUPFAM" id="SSF82714">
    <property type="entry name" value="Multidrug efflux transporter AcrB TolC docking domain, DN and DC subdomains"/>
    <property type="match status" value="1"/>
</dbReference>
<dbReference type="GO" id="GO:0042910">
    <property type="term" value="F:xenobiotic transmembrane transporter activity"/>
    <property type="evidence" value="ECO:0007669"/>
    <property type="project" value="TreeGrafter"/>
</dbReference>
<protein>
    <submittedName>
        <fullName evidence="1">Aliphatic isothiocyanate resistance protein SaxG</fullName>
    </submittedName>
</protein>
<organism evidence="1 2">
    <name type="scientific">Pseudomonas syringae pv. actinidiae ICMP 18807</name>
    <dbReference type="NCBI Taxonomy" id="1194404"/>
    <lineage>
        <taxon>Bacteria</taxon>
        <taxon>Pseudomonadati</taxon>
        <taxon>Pseudomonadota</taxon>
        <taxon>Gammaproteobacteria</taxon>
        <taxon>Pseudomonadales</taxon>
        <taxon>Pseudomonadaceae</taxon>
        <taxon>Pseudomonas</taxon>
        <taxon>Pseudomonas syringae</taxon>
    </lineage>
</organism>
<dbReference type="EMBL" id="AOKG01001430">
    <property type="protein sequence ID" value="EPN47508.1"/>
    <property type="molecule type" value="Genomic_DNA"/>
</dbReference>
<dbReference type="Gene3D" id="3.30.70.1430">
    <property type="entry name" value="Multidrug efflux transporter AcrB pore domain"/>
    <property type="match status" value="1"/>
</dbReference>
<dbReference type="InterPro" id="IPR027463">
    <property type="entry name" value="AcrB_DN_DC_subdom"/>
</dbReference>
<dbReference type="SUPFAM" id="SSF82693">
    <property type="entry name" value="Multidrug efflux transporter AcrB pore domain, PN1, PN2, PC1 and PC2 subdomains"/>
    <property type="match status" value="2"/>
</dbReference>
<accession>S6TWH1</accession>
<dbReference type="Proteomes" id="UP000015729">
    <property type="component" value="Unassembled WGS sequence"/>
</dbReference>
<sequence length="220" mass="23558">MSLFFIKRPNFAWVLALFILLAGLMALPALPVAQYPNVAPPQITITATYPGASAKVLVDSVTSVIEEELNGAKGMLYYESTSNSTGSAEINVTFVPGTNPDMAQVEVQNRIKKAEARLPQTVLSQGLQVEQASSGFLMIYTLSYTGDSANKDTVALADYAARNVNNEISRVNGVGRLQFFAAEAAMRVWIDPQKLVGFGLSIDDVNAAVRAQNVQVPAGS</sequence>
<dbReference type="PANTHER" id="PTHR32063:SF10">
    <property type="entry name" value="EFFLUX PUMP MEMBRANE TRANSPORTER"/>
    <property type="match status" value="1"/>
</dbReference>
<dbReference type="GO" id="GO:0005886">
    <property type="term" value="C:plasma membrane"/>
    <property type="evidence" value="ECO:0007669"/>
    <property type="project" value="TreeGrafter"/>
</dbReference>
<dbReference type="PRINTS" id="PR00702">
    <property type="entry name" value="ACRIFLAVINRP"/>
</dbReference>
<dbReference type="Gene3D" id="3.30.70.1320">
    <property type="entry name" value="Multidrug efflux transporter AcrB pore domain like"/>
    <property type="match status" value="1"/>
</dbReference>
<feature type="non-terminal residue" evidence="1">
    <location>
        <position position="220"/>
    </location>
</feature>
<evidence type="ECO:0000313" key="2">
    <source>
        <dbReference type="Proteomes" id="UP000015729"/>
    </source>
</evidence>
<comment type="caution">
    <text evidence="1">The sequence shown here is derived from an EMBL/GenBank/DDBJ whole genome shotgun (WGS) entry which is preliminary data.</text>
</comment>
<dbReference type="InterPro" id="IPR001036">
    <property type="entry name" value="Acrflvin-R"/>
</dbReference>
<dbReference type="AlphaFoldDB" id="S6TWH1"/>
<evidence type="ECO:0000313" key="1">
    <source>
        <dbReference type="EMBL" id="EPN47508.1"/>
    </source>
</evidence>
<proteinExistence type="predicted"/>
<dbReference type="Gene3D" id="3.30.2090.10">
    <property type="entry name" value="Multidrug efflux transporter AcrB TolC docking domain, DN and DC subdomains"/>
    <property type="match status" value="1"/>
</dbReference>
<dbReference type="FunFam" id="3.30.70.1430:FF:000001">
    <property type="entry name" value="Efflux pump membrane transporter"/>
    <property type="match status" value="1"/>
</dbReference>
<name>S6TWH1_PSESF</name>
<dbReference type="PANTHER" id="PTHR32063">
    <property type="match status" value="1"/>
</dbReference>
<gene>
    <name evidence="1" type="ORF">A244_20501</name>
</gene>
<dbReference type="Gene3D" id="1.20.1640.10">
    <property type="entry name" value="Multidrug efflux transporter AcrB transmembrane domain"/>
    <property type="match status" value="1"/>
</dbReference>